<dbReference type="AlphaFoldDB" id="A0A545TXA7"/>
<dbReference type="PROSITE" id="PS01124">
    <property type="entry name" value="HTH_ARAC_FAMILY_2"/>
    <property type="match status" value="1"/>
</dbReference>
<keyword evidence="3" id="KW-0804">Transcription</keyword>
<dbReference type="OrthoDB" id="5295469at2"/>
<dbReference type="GO" id="GO:0003700">
    <property type="term" value="F:DNA-binding transcription factor activity"/>
    <property type="evidence" value="ECO:0007669"/>
    <property type="project" value="InterPro"/>
</dbReference>
<dbReference type="InterPro" id="IPR020449">
    <property type="entry name" value="Tscrpt_reg_AraC-type_HTH"/>
</dbReference>
<proteinExistence type="predicted"/>
<dbReference type="SMART" id="SM00342">
    <property type="entry name" value="HTH_ARAC"/>
    <property type="match status" value="1"/>
</dbReference>
<name>A0A545TXA7_9PROT</name>
<evidence type="ECO:0000313" key="5">
    <source>
        <dbReference type="EMBL" id="TQV81837.1"/>
    </source>
</evidence>
<reference evidence="5 6" key="1">
    <citation type="submission" date="2019-06" db="EMBL/GenBank/DDBJ databases">
        <title>Whole genome sequence for Rhodospirillaceae sp. R148.</title>
        <authorList>
            <person name="Wang G."/>
        </authorList>
    </citation>
    <scope>NUCLEOTIDE SEQUENCE [LARGE SCALE GENOMIC DNA]</scope>
    <source>
        <strain evidence="5 6">R148</strain>
    </source>
</reference>
<accession>A0A545TXA7</accession>
<sequence length="333" mass="36847">MPYYLILRPHWGCEGSTLRHWTTATLKTGLQYDAWADGLNASHLSWSLGPPEITVSGRYHAEFSSRSDTDFSVVNCACDPCHGTRGSREIGQNDDAFYGVLVLRSGHEEVLHSGDAVTLGAGDMMIWDASRPCRFRAHTAISKTTLFVSRSRLRALGGSDRLNTGLINVSAGWGRLLRDRVLALEQVIGSLDNSTFARLADSLIGEVALLAQPQRHVAKRPRRILLDRIDRAMDARLADPDFGPPELAASVGISVSYLHHLFRDETETVRSRILRKRLDAVAQMLQAPASARGSLTQIAFAHGFSSAAHFSRSFKLRFGCSPRAFREDHRNIL</sequence>
<dbReference type="InterPro" id="IPR018060">
    <property type="entry name" value="HTH_AraC"/>
</dbReference>
<dbReference type="Pfam" id="PF14525">
    <property type="entry name" value="AraC_binding_2"/>
    <property type="match status" value="1"/>
</dbReference>
<dbReference type="GO" id="GO:0043565">
    <property type="term" value="F:sequence-specific DNA binding"/>
    <property type="evidence" value="ECO:0007669"/>
    <property type="project" value="InterPro"/>
</dbReference>
<dbReference type="InterPro" id="IPR018062">
    <property type="entry name" value="HTH_AraC-typ_CS"/>
</dbReference>
<dbReference type="InterPro" id="IPR035418">
    <property type="entry name" value="AraC-bd_2"/>
</dbReference>
<dbReference type="PANTHER" id="PTHR46796:SF6">
    <property type="entry name" value="ARAC SUBFAMILY"/>
    <property type="match status" value="1"/>
</dbReference>
<organism evidence="5 6">
    <name type="scientific">Denitrobaculum tricleocarpae</name>
    <dbReference type="NCBI Taxonomy" id="2591009"/>
    <lineage>
        <taxon>Bacteria</taxon>
        <taxon>Pseudomonadati</taxon>
        <taxon>Pseudomonadota</taxon>
        <taxon>Alphaproteobacteria</taxon>
        <taxon>Rhodospirillales</taxon>
        <taxon>Rhodospirillaceae</taxon>
        <taxon>Denitrobaculum</taxon>
    </lineage>
</organism>
<feature type="domain" description="HTH araC/xylS-type" evidence="4">
    <location>
        <begin position="227"/>
        <end position="328"/>
    </location>
</feature>
<dbReference type="PROSITE" id="PS00041">
    <property type="entry name" value="HTH_ARAC_FAMILY_1"/>
    <property type="match status" value="1"/>
</dbReference>
<evidence type="ECO:0000256" key="3">
    <source>
        <dbReference type="ARBA" id="ARBA00023163"/>
    </source>
</evidence>
<gene>
    <name evidence="5" type="ORF">FKG95_06250</name>
</gene>
<dbReference type="InterPro" id="IPR009057">
    <property type="entry name" value="Homeodomain-like_sf"/>
</dbReference>
<evidence type="ECO:0000313" key="6">
    <source>
        <dbReference type="Proteomes" id="UP000315252"/>
    </source>
</evidence>
<dbReference type="SUPFAM" id="SSF46689">
    <property type="entry name" value="Homeodomain-like"/>
    <property type="match status" value="1"/>
</dbReference>
<dbReference type="Pfam" id="PF12833">
    <property type="entry name" value="HTH_18"/>
    <property type="match status" value="1"/>
</dbReference>
<keyword evidence="6" id="KW-1185">Reference proteome</keyword>
<dbReference type="Proteomes" id="UP000315252">
    <property type="component" value="Unassembled WGS sequence"/>
</dbReference>
<protein>
    <submittedName>
        <fullName evidence="5">Helix-turn-helix domain-containing protein</fullName>
    </submittedName>
</protein>
<comment type="caution">
    <text evidence="5">The sequence shown here is derived from an EMBL/GenBank/DDBJ whole genome shotgun (WGS) entry which is preliminary data.</text>
</comment>
<keyword evidence="1" id="KW-0805">Transcription regulation</keyword>
<keyword evidence="2" id="KW-0238">DNA-binding</keyword>
<dbReference type="PRINTS" id="PR00032">
    <property type="entry name" value="HTHARAC"/>
</dbReference>
<evidence type="ECO:0000259" key="4">
    <source>
        <dbReference type="PROSITE" id="PS01124"/>
    </source>
</evidence>
<dbReference type="InterPro" id="IPR050204">
    <property type="entry name" value="AraC_XylS_family_regulators"/>
</dbReference>
<dbReference type="Gene3D" id="1.10.10.60">
    <property type="entry name" value="Homeodomain-like"/>
    <property type="match status" value="1"/>
</dbReference>
<evidence type="ECO:0000256" key="1">
    <source>
        <dbReference type="ARBA" id="ARBA00023015"/>
    </source>
</evidence>
<dbReference type="PANTHER" id="PTHR46796">
    <property type="entry name" value="HTH-TYPE TRANSCRIPTIONAL ACTIVATOR RHAS-RELATED"/>
    <property type="match status" value="1"/>
</dbReference>
<dbReference type="EMBL" id="VHSH01000002">
    <property type="protein sequence ID" value="TQV81837.1"/>
    <property type="molecule type" value="Genomic_DNA"/>
</dbReference>
<evidence type="ECO:0000256" key="2">
    <source>
        <dbReference type="ARBA" id="ARBA00023125"/>
    </source>
</evidence>